<feature type="compositionally biased region" description="Basic residues" evidence="1">
    <location>
        <begin position="251"/>
        <end position="260"/>
    </location>
</feature>
<name>K0SME9_THAOC</name>
<feature type="compositionally biased region" description="Polar residues" evidence="1">
    <location>
        <begin position="8"/>
        <end position="26"/>
    </location>
</feature>
<comment type="caution">
    <text evidence="2">The sequence shown here is derived from an EMBL/GenBank/DDBJ whole genome shotgun (WGS) entry which is preliminary data.</text>
</comment>
<feature type="region of interest" description="Disordered" evidence="1">
    <location>
        <begin position="132"/>
        <end position="278"/>
    </location>
</feature>
<feature type="region of interest" description="Disordered" evidence="1">
    <location>
        <begin position="1"/>
        <end position="26"/>
    </location>
</feature>
<accession>K0SME9</accession>
<evidence type="ECO:0000313" key="2">
    <source>
        <dbReference type="EMBL" id="EJK59622.1"/>
    </source>
</evidence>
<dbReference type="EMBL" id="AGNL01022611">
    <property type="protein sequence ID" value="EJK59622.1"/>
    <property type="molecule type" value="Genomic_DNA"/>
</dbReference>
<proteinExistence type="predicted"/>
<sequence>MRTEEIDSGSTRHSLQWDQGFSQSGSKWSNTWSARTVKDLVTPFWSKGGVISVLFGSKGVVTHSAIARVRNGQSAGQTVKKRPGAPTVTRLFDQFCNGQTPDRENFDQVFDHVFRCGGGLRARSVVASLSPIKEGSTGIDSGKTRRLNSVRPRDNERQQPGPARARRPVDGRAPPPPGPPDRVRAARDRVVPPVRVRRGHAWPHGRVEGVGRRGVRVRGLGGGPRGAGLARLRPGPEVPRRGRGGGGGRGGGRRRRRRGTGRGGDLAPRQGRGAGEACSFRETVWSGIIEIEAQARGSHRPPEVWS</sequence>
<feature type="compositionally biased region" description="Basic and acidic residues" evidence="1">
    <location>
        <begin position="181"/>
        <end position="190"/>
    </location>
</feature>
<reference evidence="2 3" key="1">
    <citation type="journal article" date="2012" name="Genome Biol.">
        <title>Genome and low-iron response of an oceanic diatom adapted to chronic iron limitation.</title>
        <authorList>
            <person name="Lommer M."/>
            <person name="Specht M."/>
            <person name="Roy A.S."/>
            <person name="Kraemer L."/>
            <person name="Andreson R."/>
            <person name="Gutowska M.A."/>
            <person name="Wolf J."/>
            <person name="Bergner S.V."/>
            <person name="Schilhabel M.B."/>
            <person name="Klostermeier U.C."/>
            <person name="Beiko R.G."/>
            <person name="Rosenstiel P."/>
            <person name="Hippler M."/>
            <person name="Laroche J."/>
        </authorList>
    </citation>
    <scope>NUCLEOTIDE SEQUENCE [LARGE SCALE GENOMIC DNA]</scope>
    <source>
        <strain evidence="2 3">CCMP1005</strain>
    </source>
</reference>
<dbReference type="AlphaFoldDB" id="K0SME9"/>
<protein>
    <submittedName>
        <fullName evidence="2">Uncharacterized protein</fullName>
    </submittedName>
</protein>
<keyword evidence="3" id="KW-1185">Reference proteome</keyword>
<evidence type="ECO:0000313" key="3">
    <source>
        <dbReference type="Proteomes" id="UP000266841"/>
    </source>
</evidence>
<organism evidence="2 3">
    <name type="scientific">Thalassiosira oceanica</name>
    <name type="common">Marine diatom</name>
    <dbReference type="NCBI Taxonomy" id="159749"/>
    <lineage>
        <taxon>Eukaryota</taxon>
        <taxon>Sar</taxon>
        <taxon>Stramenopiles</taxon>
        <taxon>Ochrophyta</taxon>
        <taxon>Bacillariophyta</taxon>
        <taxon>Coscinodiscophyceae</taxon>
        <taxon>Thalassiosirophycidae</taxon>
        <taxon>Thalassiosirales</taxon>
        <taxon>Thalassiosiraceae</taxon>
        <taxon>Thalassiosira</taxon>
    </lineage>
</organism>
<evidence type="ECO:0000256" key="1">
    <source>
        <dbReference type="SAM" id="MobiDB-lite"/>
    </source>
</evidence>
<dbReference type="Proteomes" id="UP000266841">
    <property type="component" value="Unassembled WGS sequence"/>
</dbReference>
<gene>
    <name evidence="2" type="ORF">THAOC_20124</name>
</gene>